<dbReference type="GO" id="GO:0016282">
    <property type="term" value="C:eukaryotic 43S preinitiation complex"/>
    <property type="evidence" value="ECO:0007669"/>
    <property type="project" value="UniProtKB-UniRule"/>
</dbReference>
<dbReference type="GO" id="GO:0001732">
    <property type="term" value="P:formation of cytoplasmic translation initiation complex"/>
    <property type="evidence" value="ECO:0007669"/>
    <property type="project" value="UniProtKB-UniRule"/>
</dbReference>
<dbReference type="OMA" id="VWFSHNG"/>
<evidence type="ECO:0000313" key="9">
    <source>
        <dbReference type="EMBL" id="CAL53318.1"/>
    </source>
</evidence>
<keyword evidence="3 8" id="KW-0853">WD repeat</keyword>
<dbReference type="OrthoDB" id="24966at2759"/>
<dbReference type="HAMAP" id="MF_03008">
    <property type="entry name" value="eIF3i"/>
    <property type="match status" value="1"/>
</dbReference>
<dbReference type="Pfam" id="PF24805">
    <property type="entry name" value="EIF3I"/>
    <property type="match status" value="1"/>
</dbReference>
<dbReference type="Proteomes" id="UP000195557">
    <property type="component" value="Unassembled WGS sequence"/>
</dbReference>
<gene>
    <name evidence="10" type="ORF">BE221DRAFT_144327</name>
    <name evidence="9" type="ORF">OT_ostta06g00490</name>
</gene>
<dbReference type="EMBL" id="KZ155774">
    <property type="protein sequence ID" value="OUS48630.1"/>
    <property type="molecule type" value="Genomic_DNA"/>
</dbReference>
<dbReference type="Proteomes" id="UP000009170">
    <property type="component" value="Unassembled WGS sequence"/>
</dbReference>
<dbReference type="EMBL" id="CAID01000006">
    <property type="protein sequence ID" value="CAL53318.1"/>
    <property type="molecule type" value="Genomic_DNA"/>
</dbReference>
<sequence>MRPILLKGHERPLTFIRYNREGDLLFTCAKDHHPTLWYGDTGERVGTYVGHNGAVWTCDVSDDSSTLLTGSADTTAKLWDAKTGECYFTFTFDQPVRAVALAHGGKRAAITTDPFMGVPSAIHIVEIDLEDRSRQTARVIRRIDGPQGRVTRVLWGPLNRTVITGGEDGIIRSWDAENGEVLKISQEHSKQIQHLSMSEDGSHFISASLDKTAKVFDSETLECMKTYSADRPVNAAILSPIRDHIVLGGGQDAMSVTTTSSKAGKFDSKIYHKIFEEEIGGIRGHFGPINALAFNPDGRSFTSGGEDGYVRIHPLDNSYFEIP</sequence>
<feature type="repeat" description="WD" evidence="8">
    <location>
        <begin position="48"/>
        <end position="89"/>
    </location>
</feature>
<evidence type="ECO:0000256" key="4">
    <source>
        <dbReference type="ARBA" id="ARBA00022737"/>
    </source>
</evidence>
<evidence type="ECO:0000256" key="6">
    <source>
        <dbReference type="ARBA" id="ARBA00038394"/>
    </source>
</evidence>
<comment type="similarity">
    <text evidence="7">Belongs to the eIF-3 subunit I family.</text>
</comment>
<reference evidence="9" key="2">
    <citation type="journal article" date="2014" name="BMC Genomics">
        <title>An improved genome of the model marine alga Ostreococcus tauri unfolds by assessing Illumina de novo assemblies.</title>
        <authorList>
            <person name="Blanc-Mathieu R."/>
            <person name="Verhelst B."/>
            <person name="Derelle E."/>
            <person name="Rombauts S."/>
            <person name="Bouget F.Y."/>
            <person name="Carre I."/>
            <person name="Chateau A."/>
            <person name="Eyre-Walker A."/>
            <person name="Grimsley N."/>
            <person name="Moreau H."/>
            <person name="Piegu B."/>
            <person name="Rivals E."/>
            <person name="Schackwitz W."/>
            <person name="Van de Peer Y."/>
            <person name="Piganeau G."/>
        </authorList>
    </citation>
    <scope>NUCLEOTIDE SEQUENCE</scope>
    <source>
        <strain evidence="9">RCC4221</strain>
    </source>
</reference>
<dbReference type="InterPro" id="IPR019775">
    <property type="entry name" value="WD40_repeat_CS"/>
</dbReference>
<dbReference type="PANTHER" id="PTHR19877">
    <property type="entry name" value="EUKARYOTIC TRANSLATION INITIATION FACTOR 3 SUBUNIT I"/>
    <property type="match status" value="1"/>
</dbReference>
<evidence type="ECO:0000256" key="1">
    <source>
        <dbReference type="ARBA" id="ARBA00022490"/>
    </source>
</evidence>
<feature type="repeat" description="WD" evidence="8">
    <location>
        <begin position="143"/>
        <end position="184"/>
    </location>
</feature>
<organism evidence="9 11">
    <name type="scientific">Ostreococcus tauri</name>
    <name type="common">Marine green alga</name>
    <dbReference type="NCBI Taxonomy" id="70448"/>
    <lineage>
        <taxon>Eukaryota</taxon>
        <taxon>Viridiplantae</taxon>
        <taxon>Chlorophyta</taxon>
        <taxon>Mamiellophyceae</taxon>
        <taxon>Mamiellales</taxon>
        <taxon>Bathycoccaceae</taxon>
        <taxon>Ostreococcus</taxon>
    </lineage>
</organism>
<keyword evidence="10" id="KW-0675">Receptor</keyword>
<dbReference type="STRING" id="70448.Q017U3"/>
<evidence type="ECO:0000313" key="10">
    <source>
        <dbReference type="EMBL" id="OUS48630.1"/>
    </source>
</evidence>
<evidence type="ECO:0000313" key="11">
    <source>
        <dbReference type="Proteomes" id="UP000009170"/>
    </source>
</evidence>
<keyword evidence="5 7" id="KW-0648">Protein biosynthesis</keyword>
<evidence type="ECO:0000256" key="5">
    <source>
        <dbReference type="ARBA" id="ARBA00022917"/>
    </source>
</evidence>
<dbReference type="GO" id="GO:0071541">
    <property type="term" value="C:eukaryotic translation initiation factor 3 complex, eIF3m"/>
    <property type="evidence" value="ECO:0007669"/>
    <property type="project" value="TreeGrafter"/>
</dbReference>
<dbReference type="InterPro" id="IPR015943">
    <property type="entry name" value="WD40/YVTN_repeat-like_dom_sf"/>
</dbReference>
<dbReference type="InterPro" id="IPR036322">
    <property type="entry name" value="WD40_repeat_dom_sf"/>
</dbReference>
<keyword evidence="11" id="KW-1185">Reference proteome</keyword>
<feature type="repeat" description="WD" evidence="8">
    <location>
        <begin position="185"/>
        <end position="226"/>
    </location>
</feature>
<name>Q017U3_OSTTA</name>
<dbReference type="AlphaFoldDB" id="Q017U3"/>
<dbReference type="GO" id="GO:0003743">
    <property type="term" value="F:translation initiation factor activity"/>
    <property type="evidence" value="ECO:0007669"/>
    <property type="project" value="UniProtKB-UniRule"/>
</dbReference>
<feature type="repeat" description="WD" evidence="8">
    <location>
        <begin position="282"/>
        <end position="312"/>
    </location>
</feature>
<evidence type="ECO:0000256" key="3">
    <source>
        <dbReference type="ARBA" id="ARBA00022574"/>
    </source>
</evidence>
<dbReference type="PANTHER" id="PTHR19877:SF1">
    <property type="entry name" value="EUKARYOTIC TRANSLATION INITIATION FACTOR 3 SUBUNIT I"/>
    <property type="match status" value="1"/>
</dbReference>
<proteinExistence type="inferred from homology"/>
<dbReference type="InterPro" id="IPR027525">
    <property type="entry name" value="eIF3i"/>
</dbReference>
<dbReference type="RefSeq" id="XP_003079673.1">
    <property type="nucleotide sequence ID" value="XM_003079625.1"/>
</dbReference>
<dbReference type="GO" id="GO:0003723">
    <property type="term" value="F:RNA binding"/>
    <property type="evidence" value="ECO:0007669"/>
    <property type="project" value="TreeGrafter"/>
</dbReference>
<comment type="function">
    <text evidence="7">Component of the eukaryotic translation initiation factor 3 (eIF-3) complex, which is involved in protein synthesis of a specialized repertoire of mRNAs and, together with other initiation factors, stimulates binding of mRNA and methionyl-tRNAi to the 40S ribosome. The eIF-3 complex specifically targets and initiates translation of a subset of mRNAs involved in cell proliferation.</text>
</comment>
<dbReference type="PROSITE" id="PS50294">
    <property type="entry name" value="WD_REPEATS_REGION"/>
    <property type="match status" value="3"/>
</dbReference>
<evidence type="ECO:0000256" key="7">
    <source>
        <dbReference type="HAMAP-Rule" id="MF_03008"/>
    </source>
</evidence>
<evidence type="ECO:0000256" key="2">
    <source>
        <dbReference type="ARBA" id="ARBA00022540"/>
    </source>
</evidence>
<evidence type="ECO:0000256" key="8">
    <source>
        <dbReference type="PROSITE-ProRule" id="PRU00221"/>
    </source>
</evidence>
<feature type="repeat" description="WD" evidence="8">
    <location>
        <begin position="6"/>
        <end position="47"/>
    </location>
</feature>
<protein>
    <recommendedName>
        <fullName evidence="7">Eukaryotic translation initiation factor 3 subunit I</fullName>
        <shortName evidence="7">eIF3i</shortName>
    </recommendedName>
</protein>
<dbReference type="InterPro" id="IPR001680">
    <property type="entry name" value="WD40_rpt"/>
</dbReference>
<reference evidence="9 11" key="1">
    <citation type="journal article" date="2006" name="Proc. Natl. Acad. Sci. U.S.A.">
        <title>Genome analysis of the smallest free-living eukaryote Ostreococcus tauri unveils many unique features.</title>
        <authorList>
            <person name="Derelle E."/>
            <person name="Ferraz C."/>
            <person name="Rombauts S."/>
            <person name="Rouze P."/>
            <person name="Worden A.Z."/>
            <person name="Robbens S."/>
            <person name="Partensky F."/>
            <person name="Degroeve S."/>
            <person name="Echeynie S."/>
            <person name="Cooke R."/>
            <person name="Saeys Y."/>
            <person name="Wuyts J."/>
            <person name="Jabbari K."/>
            <person name="Bowler C."/>
            <person name="Panaud O."/>
            <person name="Piegu B."/>
            <person name="Ball S.G."/>
            <person name="Ral J.-P."/>
            <person name="Bouget F.-Y."/>
            <person name="Piganeau G."/>
            <person name="De Baets B."/>
            <person name="Picard A."/>
            <person name="Delseny M."/>
            <person name="Demaille J."/>
            <person name="Van de Peer Y."/>
            <person name="Moreau H."/>
        </authorList>
    </citation>
    <scope>NUCLEOTIDE SEQUENCE [LARGE SCALE GENOMIC DNA]</scope>
    <source>
        <strain evidence="9 11">OTTH0595</strain>
    </source>
</reference>
<comment type="subunit">
    <text evidence="7">Component of the eukaryotic translation initiation factor 3 (eIF-3) complex.</text>
</comment>
<dbReference type="InParanoid" id="Q017U3"/>
<dbReference type="GO" id="GO:0033290">
    <property type="term" value="C:eukaryotic 48S preinitiation complex"/>
    <property type="evidence" value="ECO:0007669"/>
    <property type="project" value="UniProtKB-UniRule"/>
</dbReference>
<comment type="subcellular location">
    <subcellularLocation>
        <location evidence="7">Cytoplasm</location>
    </subcellularLocation>
</comment>
<keyword evidence="1 7" id="KW-0963">Cytoplasm</keyword>
<keyword evidence="2 7" id="KW-0396">Initiation factor</keyword>
<accession>A0A454XTS2</accession>
<dbReference type="KEGG" id="ota:OT_ostta06g00490"/>
<accession>A0A1Y5IGD9</accession>
<keyword evidence="4" id="KW-0677">Repeat</keyword>
<dbReference type="PROSITE" id="PS00678">
    <property type="entry name" value="WD_REPEATS_1"/>
    <property type="match status" value="2"/>
</dbReference>
<comment type="similarity">
    <text evidence="6">Belongs to the WD repeat STRAP family.</text>
</comment>
<dbReference type="PROSITE" id="PS50082">
    <property type="entry name" value="WD_REPEATS_2"/>
    <property type="match status" value="5"/>
</dbReference>
<dbReference type="FunCoup" id="Q017U3">
    <property type="interactions" value="1849"/>
</dbReference>
<dbReference type="SMART" id="SM00320">
    <property type="entry name" value="WD40"/>
    <property type="match status" value="5"/>
</dbReference>
<reference evidence="10" key="3">
    <citation type="submission" date="2017-04" db="EMBL/GenBank/DDBJ databases">
        <title>Population genomics of picophytoplankton unveils novel chromosome hypervariability.</title>
        <authorList>
            <consortium name="DOE Joint Genome Institute"/>
            <person name="Blanc-Mathieu R."/>
            <person name="Krasovec M."/>
            <person name="Hebrard M."/>
            <person name="Yau S."/>
            <person name="Desgranges E."/>
            <person name="Martin J."/>
            <person name="Schackwitz W."/>
            <person name="Kuo A."/>
            <person name="Salin G."/>
            <person name="Donnadieu C."/>
            <person name="Desdevises Y."/>
            <person name="Sanchez-Ferandin S."/>
            <person name="Moreau H."/>
            <person name="Rivals E."/>
            <person name="Grigoriev I.V."/>
            <person name="Grimsley N."/>
            <person name="Eyre-Walker A."/>
            <person name="Piganeau G."/>
        </authorList>
    </citation>
    <scope>NUCLEOTIDE SEQUENCE [LARGE SCALE GENOMIC DNA]</scope>
    <source>
        <strain evidence="10">RCC 1115</strain>
    </source>
</reference>
<dbReference type="SUPFAM" id="SSF50978">
    <property type="entry name" value="WD40 repeat-like"/>
    <property type="match status" value="1"/>
</dbReference>
<dbReference type="CDD" id="cd00200">
    <property type="entry name" value="WD40"/>
    <property type="match status" value="1"/>
</dbReference>
<dbReference type="GeneID" id="9836457"/>
<dbReference type="Gene3D" id="2.130.10.10">
    <property type="entry name" value="YVTN repeat-like/Quinoprotein amine dehydrogenase"/>
    <property type="match status" value="1"/>
</dbReference>
<accession>Q017U3</accession>